<evidence type="ECO:0000256" key="8">
    <source>
        <dbReference type="SAM" id="MobiDB-lite"/>
    </source>
</evidence>
<gene>
    <name evidence="12" type="primary">tnpB</name>
    <name evidence="12" type="ORF">MU0053_001164</name>
</gene>
<organism evidence="12 13">
    <name type="scientific">[Mycobacterium] burgundiense</name>
    <dbReference type="NCBI Taxonomy" id="3064286"/>
    <lineage>
        <taxon>Bacteria</taxon>
        <taxon>Bacillati</taxon>
        <taxon>Actinomycetota</taxon>
        <taxon>Actinomycetes</taxon>
        <taxon>Mycobacteriales</taxon>
        <taxon>Mycobacteriaceae</taxon>
        <taxon>Mycolicibacterium</taxon>
    </lineage>
</organism>
<evidence type="ECO:0000256" key="6">
    <source>
        <dbReference type="ARBA" id="ARBA00023125"/>
    </source>
</evidence>
<evidence type="ECO:0000259" key="10">
    <source>
        <dbReference type="Pfam" id="PF07282"/>
    </source>
</evidence>
<name>A0ABM9LG98_9MYCO</name>
<evidence type="ECO:0000259" key="11">
    <source>
        <dbReference type="Pfam" id="PF12323"/>
    </source>
</evidence>
<feature type="region of interest" description="Disordered" evidence="8">
    <location>
        <begin position="404"/>
        <end position="448"/>
    </location>
</feature>
<dbReference type="InterPro" id="IPR010095">
    <property type="entry name" value="Cas12f1-like_TNB"/>
</dbReference>
<evidence type="ECO:0000256" key="1">
    <source>
        <dbReference type="ARBA" id="ARBA00008761"/>
    </source>
</evidence>
<dbReference type="NCBIfam" id="NF038280">
    <property type="entry name" value="IS607_TnpB"/>
    <property type="match status" value="1"/>
</dbReference>
<evidence type="ECO:0000259" key="9">
    <source>
        <dbReference type="Pfam" id="PF01385"/>
    </source>
</evidence>
<dbReference type="PANTHER" id="PTHR30405:SF11">
    <property type="entry name" value="RNA-GUIDED DNA ENDONUCLEASE RV2885C-RELATED"/>
    <property type="match status" value="1"/>
</dbReference>
<dbReference type="Pfam" id="PF01385">
    <property type="entry name" value="OrfB_IS605"/>
    <property type="match status" value="1"/>
</dbReference>
<evidence type="ECO:0000313" key="12">
    <source>
        <dbReference type="EMBL" id="CAJ1498462.1"/>
    </source>
</evidence>
<dbReference type="GO" id="GO:0004519">
    <property type="term" value="F:endonuclease activity"/>
    <property type="evidence" value="ECO:0007669"/>
    <property type="project" value="UniProtKB-KW"/>
</dbReference>
<keyword evidence="3" id="KW-0815">Transposition</keyword>
<comment type="similarity">
    <text evidence="1">In the C-terminal section; belongs to the transposase 35 family.</text>
</comment>
<reference evidence="12 13" key="1">
    <citation type="submission" date="2023-08" db="EMBL/GenBank/DDBJ databases">
        <authorList>
            <person name="Folkvardsen B D."/>
            <person name="Norman A."/>
        </authorList>
    </citation>
    <scope>NUCLEOTIDE SEQUENCE [LARGE SCALE GENOMIC DNA]</scope>
    <source>
        <strain evidence="12 13">Mu0053</strain>
    </source>
</reference>
<dbReference type="InterPro" id="IPR001959">
    <property type="entry name" value="Transposase"/>
</dbReference>
<keyword evidence="5" id="KW-0862">Zinc</keyword>
<keyword evidence="6" id="KW-0238">DNA-binding</keyword>
<keyword evidence="12" id="KW-0255">Endonuclease</keyword>
<dbReference type="Proteomes" id="UP001190465">
    <property type="component" value="Chromosome"/>
</dbReference>
<dbReference type="NCBIfam" id="NF040570">
    <property type="entry name" value="guided_TnpB"/>
    <property type="match status" value="1"/>
</dbReference>
<evidence type="ECO:0000256" key="2">
    <source>
        <dbReference type="ARBA" id="ARBA00011044"/>
    </source>
</evidence>
<evidence type="ECO:0000256" key="7">
    <source>
        <dbReference type="ARBA" id="ARBA00023172"/>
    </source>
</evidence>
<dbReference type="EMBL" id="OY726397">
    <property type="protein sequence ID" value="CAJ1498462.1"/>
    <property type="molecule type" value="Genomic_DNA"/>
</dbReference>
<dbReference type="InterPro" id="IPR021027">
    <property type="entry name" value="Transposase_put_HTH"/>
</dbReference>
<comment type="similarity">
    <text evidence="2">In the N-terminal section; belongs to the transposase 2 family.</text>
</comment>
<keyword evidence="13" id="KW-1185">Reference proteome</keyword>
<feature type="domain" description="Probable transposase IS891/IS1136/IS1341" evidence="9">
    <location>
        <begin position="193"/>
        <end position="310"/>
    </location>
</feature>
<dbReference type="InterPro" id="IPR053470">
    <property type="entry name" value="RNA-guided_DNA_endonuclease"/>
</dbReference>
<keyword evidence="12" id="KW-0540">Nuclease</keyword>
<dbReference type="PANTHER" id="PTHR30405">
    <property type="entry name" value="TRANSPOSASE"/>
    <property type="match status" value="1"/>
</dbReference>
<evidence type="ECO:0000256" key="3">
    <source>
        <dbReference type="ARBA" id="ARBA00022578"/>
    </source>
</evidence>
<accession>A0ABM9LG98</accession>
<evidence type="ECO:0000256" key="4">
    <source>
        <dbReference type="ARBA" id="ARBA00022723"/>
    </source>
</evidence>
<keyword evidence="4" id="KW-0479">Metal-binding</keyword>
<evidence type="ECO:0000256" key="5">
    <source>
        <dbReference type="ARBA" id="ARBA00022833"/>
    </source>
</evidence>
<protein>
    <submittedName>
        <fullName evidence="12">IS607 family element RNA-guided endonuclease TnpB</fullName>
    </submittedName>
</protein>
<evidence type="ECO:0000313" key="13">
    <source>
        <dbReference type="Proteomes" id="UP001190465"/>
    </source>
</evidence>
<proteinExistence type="inferred from homology"/>
<sequence length="448" mass="50144">MQAFRFTLDPTEDQASSLARHFGARRKAYNWAVAILKADIEAWHAAGTQAAKPSLRVLRKRWNTVKDEVCVNAETGAVWWQECSKEAYADGIAGAVHAYWNWQTSRAGKRAGKRVGFPRFKRKGRDIDRVSFTTGAMRVEPDRRHLTLPVVGTVRTHENTRRVERLIRAGRARVLAISVRRNGTRLDASVRVVVKRPQQAGVVRPDSRVGVDVGVRRLATVATADGTVIERVENPRPLDNALRELRHVSRARSRCVKGSRRYRERSTALSRLHRRVNDVRAYHLHVLTTRLAKTHGRIVVERLDTAGMLRQKGLPGARARRRGLSDAALATLLRHLSYKTGWYGSQLVIADRWFPSSKTCHACGHVQDIGWTEQWQCDGCSAAPHQRDDNASINLARYEETLASSAQLGPPSSVEPTVRPGLAGLEAVKREREPATRPGNNPEMGCES</sequence>
<keyword evidence="12" id="KW-0378">Hydrolase</keyword>
<feature type="domain" description="Transposase putative helix-turn-helix" evidence="11">
    <location>
        <begin position="2"/>
        <end position="39"/>
    </location>
</feature>
<dbReference type="Pfam" id="PF07282">
    <property type="entry name" value="Cas12f1-like_TNB"/>
    <property type="match status" value="1"/>
</dbReference>
<feature type="domain" description="Cas12f1-like TNB" evidence="10">
    <location>
        <begin position="331"/>
        <end position="395"/>
    </location>
</feature>
<keyword evidence="7" id="KW-0233">DNA recombination</keyword>
<dbReference type="InterPro" id="IPR051399">
    <property type="entry name" value="RNA-guided_DNA_endo/Transpos"/>
</dbReference>
<dbReference type="Pfam" id="PF12323">
    <property type="entry name" value="HTH_OrfB_IS605"/>
    <property type="match status" value="1"/>
</dbReference>